<dbReference type="FunFam" id="2.70.170.10:FF:000028">
    <property type="entry name" value="AcetylCholine Receptor"/>
    <property type="match status" value="1"/>
</dbReference>
<evidence type="ECO:0000256" key="2">
    <source>
        <dbReference type="ARBA" id="ARBA00023136"/>
    </source>
</evidence>
<reference evidence="5 6" key="1">
    <citation type="journal article" date="2018" name="Gigascience">
        <title>Genomes of trombidid mites reveal novel predicted allergens and laterally-transferred genes associated with secondary metabolism.</title>
        <authorList>
            <person name="Dong X."/>
            <person name="Chaisiri K."/>
            <person name="Xia D."/>
            <person name="Armstrong S.D."/>
            <person name="Fang Y."/>
            <person name="Donnelly M.J."/>
            <person name="Kadowaki T."/>
            <person name="McGarry J.W."/>
            <person name="Darby A.C."/>
            <person name="Makepeace B.L."/>
        </authorList>
    </citation>
    <scope>NUCLEOTIDE SEQUENCE [LARGE SCALE GENOMIC DNA]</scope>
    <source>
        <strain evidence="5">UoL-WK</strain>
    </source>
</reference>
<gene>
    <name evidence="5" type="ORF">B4U79_17727</name>
</gene>
<dbReference type="PROSITE" id="PS00236">
    <property type="entry name" value="NEUROTR_ION_CHANNEL"/>
    <property type="match status" value="1"/>
</dbReference>
<comment type="subcellular location">
    <subcellularLocation>
        <location evidence="1">Membrane</location>
        <topology evidence="1">Multi-pass membrane protein</topology>
    </subcellularLocation>
</comment>
<accession>A0A443R1E6</accession>
<evidence type="ECO:0000256" key="3">
    <source>
        <dbReference type="RuleBase" id="RU000687"/>
    </source>
</evidence>
<dbReference type="OrthoDB" id="6516677at2759"/>
<dbReference type="InterPro" id="IPR036734">
    <property type="entry name" value="Neur_chan_lig-bd_sf"/>
</dbReference>
<dbReference type="Pfam" id="PF02931">
    <property type="entry name" value="Neur_chan_LBD"/>
    <property type="match status" value="1"/>
</dbReference>
<dbReference type="AlphaFoldDB" id="A0A443R1E6"/>
<dbReference type="InterPro" id="IPR006202">
    <property type="entry name" value="Neur_chan_lig-bd"/>
</dbReference>
<dbReference type="PRINTS" id="PR00252">
    <property type="entry name" value="NRIONCHANNEL"/>
</dbReference>
<protein>
    <submittedName>
        <fullName evidence="5">Nicotinic acetylcholine receptor subunit beta3-like protein</fullName>
    </submittedName>
</protein>
<comment type="similarity">
    <text evidence="3">Belongs to the ligand-gated ion channel (TC 1.A.9) family.</text>
</comment>
<sequence length="369" mass="42932">MVFIRKIHYMHILFKDDIGFVRKLRRKLLTDQRYLLKSWYDEHLTWNPSDYGDIKRVPFNSDEVWTPEIALVDSASSSFTDTFQKANVLVNASGKASWFPSTTFNTHCNVDLKNFPFDTEQCFLTLSTWYYRGEEVNLTANSRCVAGPFFKNSHWNLQKTNCSLHSYTYEGATYKFLYIDFEIARVVTGYKYFLLLPYIAASLFAIALFLKPFGSNQRFIYGGFALFILMILLIFIGSFVGFQSFSVPYAVKCLSINIFMIMLSLFITTLVSQYVIKSQKYFPILPNFIVLVVSNEYVTKFLGVKDEEIKRNLEMNNPHAEKVEEDEARVETNVEVRNNSSATHYLTLAIILDRLFFVVYILTMITYHT</sequence>
<organism evidence="5 6">
    <name type="scientific">Dinothrombium tinctorium</name>
    <dbReference type="NCBI Taxonomy" id="1965070"/>
    <lineage>
        <taxon>Eukaryota</taxon>
        <taxon>Metazoa</taxon>
        <taxon>Ecdysozoa</taxon>
        <taxon>Arthropoda</taxon>
        <taxon>Chelicerata</taxon>
        <taxon>Arachnida</taxon>
        <taxon>Acari</taxon>
        <taxon>Acariformes</taxon>
        <taxon>Trombidiformes</taxon>
        <taxon>Prostigmata</taxon>
        <taxon>Anystina</taxon>
        <taxon>Parasitengona</taxon>
        <taxon>Trombidioidea</taxon>
        <taxon>Trombidiidae</taxon>
        <taxon>Dinothrombium</taxon>
    </lineage>
</organism>
<keyword evidence="3" id="KW-0813">Transport</keyword>
<keyword evidence="6" id="KW-1185">Reference proteome</keyword>
<dbReference type="Proteomes" id="UP000285301">
    <property type="component" value="Unassembled WGS sequence"/>
</dbReference>
<dbReference type="EMBL" id="NCKU01002662">
    <property type="protein sequence ID" value="RWS09073.1"/>
    <property type="molecule type" value="Genomic_DNA"/>
</dbReference>
<proteinExistence type="inferred from homology"/>
<dbReference type="InterPro" id="IPR018000">
    <property type="entry name" value="Neurotransmitter_ion_chnl_CS"/>
</dbReference>
<keyword evidence="3" id="KW-0406">Ion transport</keyword>
<dbReference type="Gene3D" id="1.20.58.390">
    <property type="entry name" value="Neurotransmitter-gated ion-channel transmembrane domain"/>
    <property type="match status" value="1"/>
</dbReference>
<evidence type="ECO:0000313" key="6">
    <source>
        <dbReference type="Proteomes" id="UP000285301"/>
    </source>
</evidence>
<dbReference type="InterPro" id="IPR038050">
    <property type="entry name" value="Neuro_actylchol_rec"/>
</dbReference>
<keyword evidence="2 3" id="KW-0472">Membrane</keyword>
<dbReference type="GO" id="GO:0004888">
    <property type="term" value="F:transmembrane signaling receptor activity"/>
    <property type="evidence" value="ECO:0007669"/>
    <property type="project" value="InterPro"/>
</dbReference>
<feature type="transmembrane region" description="Helical" evidence="3">
    <location>
        <begin position="219"/>
        <end position="242"/>
    </location>
</feature>
<dbReference type="GO" id="GO:0005230">
    <property type="term" value="F:extracellular ligand-gated monoatomic ion channel activity"/>
    <property type="evidence" value="ECO:0007669"/>
    <property type="project" value="InterPro"/>
</dbReference>
<feature type="domain" description="Neurotransmitter-gated ion-channel ligand-binding" evidence="4">
    <location>
        <begin position="30"/>
        <end position="185"/>
    </location>
</feature>
<dbReference type="CDD" id="cd18989">
    <property type="entry name" value="LGIC_ECD_cation"/>
    <property type="match status" value="1"/>
</dbReference>
<evidence type="ECO:0000256" key="1">
    <source>
        <dbReference type="ARBA" id="ARBA00004141"/>
    </source>
</evidence>
<evidence type="ECO:0000259" key="4">
    <source>
        <dbReference type="Pfam" id="PF02931"/>
    </source>
</evidence>
<keyword evidence="3" id="KW-0407">Ion channel</keyword>
<keyword evidence="3" id="KW-1133">Transmembrane helix</keyword>
<dbReference type="Gene3D" id="2.70.170.10">
    <property type="entry name" value="Neurotransmitter-gated ion-channel ligand-binding domain"/>
    <property type="match status" value="1"/>
</dbReference>
<keyword evidence="3" id="KW-0812">Transmembrane</keyword>
<feature type="transmembrane region" description="Helical" evidence="3">
    <location>
        <begin position="192"/>
        <end position="213"/>
    </location>
</feature>
<keyword evidence="5" id="KW-0675">Receptor</keyword>
<feature type="transmembrane region" description="Helical" evidence="3">
    <location>
        <begin position="345"/>
        <end position="367"/>
    </location>
</feature>
<dbReference type="InterPro" id="IPR006201">
    <property type="entry name" value="Neur_channel"/>
</dbReference>
<dbReference type="GO" id="GO:0016020">
    <property type="term" value="C:membrane"/>
    <property type="evidence" value="ECO:0007669"/>
    <property type="project" value="UniProtKB-SubCell"/>
</dbReference>
<feature type="transmembrane region" description="Helical" evidence="3">
    <location>
        <begin position="254"/>
        <end position="276"/>
    </location>
</feature>
<evidence type="ECO:0000313" key="5">
    <source>
        <dbReference type="EMBL" id="RWS09073.1"/>
    </source>
</evidence>
<comment type="caution">
    <text evidence="5">The sequence shown here is derived from an EMBL/GenBank/DDBJ whole genome shotgun (WGS) entry which is preliminary data.</text>
</comment>
<dbReference type="STRING" id="1965070.A0A443R1E6"/>
<name>A0A443R1E6_9ACAR</name>
<dbReference type="PANTHER" id="PTHR18945">
    <property type="entry name" value="NEUROTRANSMITTER GATED ION CHANNEL"/>
    <property type="match status" value="1"/>
</dbReference>
<dbReference type="SUPFAM" id="SSF63712">
    <property type="entry name" value="Nicotinic receptor ligand binding domain-like"/>
    <property type="match status" value="1"/>
</dbReference>